<name>A0A367G9E1_9FIRM</name>
<gene>
    <name evidence="1" type="ORF">C7J97_05085</name>
</gene>
<dbReference type="RefSeq" id="WP_113998214.1">
    <property type="nucleotide sequence ID" value="NZ_JAWHPP010000003.1"/>
</dbReference>
<dbReference type="InterPro" id="IPR051159">
    <property type="entry name" value="Hexapeptide_acetyltransf"/>
</dbReference>
<evidence type="ECO:0000313" key="2">
    <source>
        <dbReference type="Proteomes" id="UP000252378"/>
    </source>
</evidence>
<dbReference type="EMBL" id="PXUP01000005">
    <property type="protein sequence ID" value="RCH47159.1"/>
    <property type="molecule type" value="Genomic_DNA"/>
</dbReference>
<dbReference type="PANTHER" id="PTHR23416">
    <property type="entry name" value="SIALIC ACID SYNTHASE-RELATED"/>
    <property type="match status" value="1"/>
</dbReference>
<dbReference type="Pfam" id="PF00132">
    <property type="entry name" value="Hexapep"/>
    <property type="match status" value="1"/>
</dbReference>
<evidence type="ECO:0008006" key="3">
    <source>
        <dbReference type="Google" id="ProtNLM"/>
    </source>
</evidence>
<reference evidence="1 2" key="1">
    <citation type="submission" date="2018-03" db="EMBL/GenBank/DDBJ databases">
        <title>Complete genome sequencing of Faecalibacterium prausnitzii strains isolated from the human gut.</title>
        <authorList>
            <person name="Fitzgerald B.C."/>
            <person name="Shkoporov A.N."/>
            <person name="Ross P.R."/>
            <person name="Hill C."/>
        </authorList>
    </citation>
    <scope>NUCLEOTIDE SEQUENCE [LARGE SCALE GENOMIC DNA]</scope>
    <source>
        <strain evidence="1 2">ATCC 27768</strain>
    </source>
</reference>
<sequence length="129" mass="13891">MKLINLIKKVIDPNHCSNEAYINYLKRNNIYVGDHTIFYSPRHTSVDIQKPHLISIGSYCKITTGVIILAHDYSISVARRVFGEFIGGTAPTKIGDNCFLGMNSIILPGTTIGNNCIVGAGSVVGGGVP</sequence>
<protein>
    <recommendedName>
        <fullName evidence="3">Acyltransferase</fullName>
    </recommendedName>
</protein>
<comment type="caution">
    <text evidence="1">The sequence shown here is derived from an EMBL/GenBank/DDBJ whole genome shotgun (WGS) entry which is preliminary data.</text>
</comment>
<dbReference type="InterPro" id="IPR011004">
    <property type="entry name" value="Trimer_LpxA-like_sf"/>
</dbReference>
<accession>A0A367G9E1</accession>
<dbReference type="Gene3D" id="2.160.10.10">
    <property type="entry name" value="Hexapeptide repeat proteins"/>
    <property type="match status" value="1"/>
</dbReference>
<dbReference type="AlphaFoldDB" id="A0A367G9E1"/>
<dbReference type="SUPFAM" id="SSF51161">
    <property type="entry name" value="Trimeric LpxA-like enzymes"/>
    <property type="match status" value="1"/>
</dbReference>
<evidence type="ECO:0000313" key="1">
    <source>
        <dbReference type="EMBL" id="RCH47159.1"/>
    </source>
</evidence>
<proteinExistence type="predicted"/>
<dbReference type="Proteomes" id="UP000252378">
    <property type="component" value="Unassembled WGS sequence"/>
</dbReference>
<organism evidence="1 2">
    <name type="scientific">Faecalibacterium prausnitzii</name>
    <dbReference type="NCBI Taxonomy" id="853"/>
    <lineage>
        <taxon>Bacteria</taxon>
        <taxon>Bacillati</taxon>
        <taxon>Bacillota</taxon>
        <taxon>Clostridia</taxon>
        <taxon>Eubacteriales</taxon>
        <taxon>Oscillospiraceae</taxon>
        <taxon>Faecalibacterium</taxon>
    </lineage>
</organism>
<dbReference type="InterPro" id="IPR001451">
    <property type="entry name" value="Hexapep"/>
</dbReference>